<proteinExistence type="predicted"/>
<name>A0AAD9IX47_9ANNE</name>
<feature type="domain" description="Pseudouridine synthase RsuA/RluA-like" evidence="3">
    <location>
        <begin position="182"/>
        <end position="316"/>
    </location>
</feature>
<evidence type="ECO:0000256" key="2">
    <source>
        <dbReference type="SAM" id="MobiDB-lite"/>
    </source>
</evidence>
<evidence type="ECO:0000256" key="1">
    <source>
        <dbReference type="PROSITE-ProRule" id="PRU00182"/>
    </source>
</evidence>
<dbReference type="AlphaFoldDB" id="A0AAD9IX47"/>
<keyword evidence="5" id="KW-1185">Reference proteome</keyword>
<reference evidence="4" key="1">
    <citation type="journal article" date="2023" name="Mol. Biol. Evol.">
        <title>Third-Generation Sequencing Reveals the Adaptive Role of the Epigenome in Three Deep-Sea Polychaetes.</title>
        <authorList>
            <person name="Perez M."/>
            <person name="Aroh O."/>
            <person name="Sun Y."/>
            <person name="Lan Y."/>
            <person name="Juniper S.K."/>
            <person name="Young C.R."/>
            <person name="Angers B."/>
            <person name="Qian P.Y."/>
        </authorList>
    </citation>
    <scope>NUCLEOTIDE SEQUENCE</scope>
    <source>
        <strain evidence="4">P08H-3</strain>
    </source>
</reference>
<dbReference type="PROSITE" id="PS50889">
    <property type="entry name" value="S4"/>
    <property type="match status" value="1"/>
</dbReference>
<sequence>MWSCFSVSVARYNQTVKHFKSLTLTGHAISDFRNLGSKYFAMSDNPETSGDCCSLTRSGHDKTAQNDNNSTNSEDSQTKLSKRAVKRMKRQLERQEKKEQRKVKKKKRNSYLPEIDLTKETSYYFENGNMKEKLISGQVSVNNSVVDVDYVIKSHDHITHVAHRHEVPVTADPIEILHDSDDMLVINKPSSIPCHPCGCFRHNSVTFILSREHGYKNVKFVHRIDRLTSGLLLLAKNIEKAAEISRQVSGRQLQKEYVCRVEGDFPSGTVECQKPIGLLSHKLGIQYITNLGKPAWTTFERMSYNGNSSVVRCELHIQNMYASCFK</sequence>
<dbReference type="EMBL" id="JAODUP010000988">
    <property type="protein sequence ID" value="KAK2142173.1"/>
    <property type="molecule type" value="Genomic_DNA"/>
</dbReference>
<dbReference type="InterPro" id="IPR020103">
    <property type="entry name" value="PsdUridine_synth_cat_dom_sf"/>
</dbReference>
<dbReference type="Pfam" id="PF00849">
    <property type="entry name" value="PseudoU_synth_2"/>
    <property type="match status" value="1"/>
</dbReference>
<gene>
    <name evidence="4" type="ORF">LSH36_988g00056</name>
</gene>
<feature type="compositionally biased region" description="Basic residues" evidence="2">
    <location>
        <begin position="100"/>
        <end position="109"/>
    </location>
</feature>
<dbReference type="PANTHER" id="PTHR21600:SF40">
    <property type="entry name" value="PSEUDOURIDYLATE SYNTHASE RPUSD2"/>
    <property type="match status" value="1"/>
</dbReference>
<feature type="compositionally biased region" description="Basic residues" evidence="2">
    <location>
        <begin position="80"/>
        <end position="89"/>
    </location>
</feature>
<accession>A0AAD9IX47</accession>
<dbReference type="Gene3D" id="3.30.2350.10">
    <property type="entry name" value="Pseudouridine synthase"/>
    <property type="match status" value="1"/>
</dbReference>
<dbReference type="InterPro" id="IPR006224">
    <property type="entry name" value="PsdUridine_synth_RluA-like_CS"/>
</dbReference>
<dbReference type="PANTHER" id="PTHR21600">
    <property type="entry name" value="MITOCHONDRIAL RNA PSEUDOURIDINE SYNTHASE"/>
    <property type="match status" value="1"/>
</dbReference>
<dbReference type="GO" id="GO:0003723">
    <property type="term" value="F:RNA binding"/>
    <property type="evidence" value="ECO:0007669"/>
    <property type="project" value="UniProtKB-KW"/>
</dbReference>
<feature type="compositionally biased region" description="Basic and acidic residues" evidence="2">
    <location>
        <begin position="90"/>
        <end position="99"/>
    </location>
</feature>
<organism evidence="4 5">
    <name type="scientific">Paralvinella palmiformis</name>
    <dbReference type="NCBI Taxonomy" id="53620"/>
    <lineage>
        <taxon>Eukaryota</taxon>
        <taxon>Metazoa</taxon>
        <taxon>Spiralia</taxon>
        <taxon>Lophotrochozoa</taxon>
        <taxon>Annelida</taxon>
        <taxon>Polychaeta</taxon>
        <taxon>Sedentaria</taxon>
        <taxon>Canalipalpata</taxon>
        <taxon>Terebellida</taxon>
        <taxon>Terebelliformia</taxon>
        <taxon>Alvinellidae</taxon>
        <taxon>Paralvinella</taxon>
    </lineage>
</organism>
<protein>
    <recommendedName>
        <fullName evidence="3">Pseudouridine synthase RsuA/RluA-like domain-containing protein</fullName>
    </recommendedName>
</protein>
<dbReference type="InterPro" id="IPR050188">
    <property type="entry name" value="RluA_PseudoU_synthase"/>
</dbReference>
<dbReference type="GO" id="GO:0000455">
    <property type="term" value="P:enzyme-directed rRNA pseudouridine synthesis"/>
    <property type="evidence" value="ECO:0007669"/>
    <property type="project" value="TreeGrafter"/>
</dbReference>
<evidence type="ECO:0000313" key="5">
    <source>
        <dbReference type="Proteomes" id="UP001208570"/>
    </source>
</evidence>
<feature type="compositionally biased region" description="Polar residues" evidence="2">
    <location>
        <begin position="65"/>
        <end position="79"/>
    </location>
</feature>
<dbReference type="GO" id="GO:0009982">
    <property type="term" value="F:pseudouridine synthase activity"/>
    <property type="evidence" value="ECO:0007669"/>
    <property type="project" value="InterPro"/>
</dbReference>
<comment type="caution">
    <text evidence="4">The sequence shown here is derived from an EMBL/GenBank/DDBJ whole genome shotgun (WGS) entry which is preliminary data.</text>
</comment>
<evidence type="ECO:0000259" key="3">
    <source>
        <dbReference type="Pfam" id="PF00849"/>
    </source>
</evidence>
<dbReference type="SUPFAM" id="SSF55120">
    <property type="entry name" value="Pseudouridine synthase"/>
    <property type="match status" value="1"/>
</dbReference>
<dbReference type="InterPro" id="IPR006145">
    <property type="entry name" value="PsdUridine_synth_RsuA/RluA"/>
</dbReference>
<dbReference type="PROSITE" id="PS01129">
    <property type="entry name" value="PSI_RLU"/>
    <property type="match status" value="1"/>
</dbReference>
<keyword evidence="1" id="KW-0694">RNA-binding</keyword>
<feature type="region of interest" description="Disordered" evidence="2">
    <location>
        <begin position="51"/>
        <end position="110"/>
    </location>
</feature>
<evidence type="ECO:0000313" key="4">
    <source>
        <dbReference type="EMBL" id="KAK2142173.1"/>
    </source>
</evidence>
<dbReference type="Proteomes" id="UP001208570">
    <property type="component" value="Unassembled WGS sequence"/>
</dbReference>